<dbReference type="Pfam" id="PF01476">
    <property type="entry name" value="LysM"/>
    <property type="match status" value="1"/>
</dbReference>
<evidence type="ECO:0000313" key="3">
    <source>
        <dbReference type="EMBL" id="OUS43124.1"/>
    </source>
</evidence>
<dbReference type="SUPFAM" id="SSF54106">
    <property type="entry name" value="LysM domain"/>
    <property type="match status" value="1"/>
</dbReference>
<dbReference type="InterPro" id="IPR036779">
    <property type="entry name" value="LysM_dom_sf"/>
</dbReference>
<feature type="domain" description="LysM" evidence="2">
    <location>
        <begin position="359"/>
        <end position="405"/>
    </location>
</feature>
<dbReference type="PROSITE" id="PS51782">
    <property type="entry name" value="LYSM"/>
    <property type="match status" value="1"/>
</dbReference>
<feature type="compositionally biased region" description="Basic and acidic residues" evidence="1">
    <location>
        <begin position="153"/>
        <end position="186"/>
    </location>
</feature>
<evidence type="ECO:0000256" key="1">
    <source>
        <dbReference type="SAM" id="MobiDB-lite"/>
    </source>
</evidence>
<gene>
    <name evidence="3" type="ORF">BE221DRAFT_147975</name>
</gene>
<feature type="compositionally biased region" description="Polar residues" evidence="1">
    <location>
        <begin position="191"/>
        <end position="203"/>
    </location>
</feature>
<proteinExistence type="predicted"/>
<dbReference type="Proteomes" id="UP000195557">
    <property type="component" value="Unassembled WGS sequence"/>
</dbReference>
<evidence type="ECO:0000259" key="2">
    <source>
        <dbReference type="PROSITE" id="PS51782"/>
    </source>
</evidence>
<dbReference type="EMBL" id="KZ155835">
    <property type="protein sequence ID" value="OUS43124.1"/>
    <property type="molecule type" value="Genomic_DNA"/>
</dbReference>
<accession>A0A1Y5I4H8</accession>
<dbReference type="SMART" id="SM00257">
    <property type="entry name" value="LysM"/>
    <property type="match status" value="1"/>
</dbReference>
<protein>
    <recommendedName>
        <fullName evidence="2">LysM domain-containing protein</fullName>
    </recommendedName>
</protein>
<dbReference type="Gene3D" id="3.10.350.10">
    <property type="entry name" value="LysM domain"/>
    <property type="match status" value="1"/>
</dbReference>
<name>A0A1Y5I4H8_OSTTA</name>
<feature type="region of interest" description="Disordered" evidence="1">
    <location>
        <begin position="153"/>
        <end position="206"/>
    </location>
</feature>
<dbReference type="AlphaFoldDB" id="A0A1Y5I4H8"/>
<organism evidence="3">
    <name type="scientific">Ostreococcus tauri</name>
    <name type="common">Marine green alga</name>
    <dbReference type="NCBI Taxonomy" id="70448"/>
    <lineage>
        <taxon>Eukaryota</taxon>
        <taxon>Viridiplantae</taxon>
        <taxon>Chlorophyta</taxon>
        <taxon>Mamiellophyceae</taxon>
        <taxon>Mamiellales</taxon>
        <taxon>Bathycoccaceae</taxon>
        <taxon>Ostreococcus</taxon>
    </lineage>
</organism>
<sequence>MVRGKTAGTGTCRLDAARRTGRAEADALIPGRWCALVNGEGVEVGRVCVRDAETETETKTEGGRGLQTRVVGGAKVAVGWLKGVVSRARVDEDARAARKEARRLEREAAMEETRARKEKERIEREEAKAALAARETQLELLRAEEKRLWELEREEEKKRKEEARAAEKQRKEEARAAEKQRKEEARAASGRNATEETAASPGQSPFRHVEEIKHAVSEGAHHLGEVAQSFGSAVKEQGDRVLHGVSEQAHYYGDFIREKNDKVVKSLAKRRWVRGIASRVSPNALLVAAICVFLAGLPENRLRARDKVRSIVKKNNKKVNDVVEAENETEDEWPADFVYNAGDEDEDTAYIGRGPTPRGVYEVMEGDTLCSIAGCFNLDVVEIIDRNGDVIKNPENLSPGERIRIY</sequence>
<dbReference type="CDD" id="cd00118">
    <property type="entry name" value="LysM"/>
    <property type="match status" value="1"/>
</dbReference>
<reference evidence="3" key="1">
    <citation type="submission" date="2017-04" db="EMBL/GenBank/DDBJ databases">
        <title>Population genomics of picophytoplankton unveils novel chromosome hypervariability.</title>
        <authorList>
            <consortium name="DOE Joint Genome Institute"/>
            <person name="Blanc-Mathieu R."/>
            <person name="Krasovec M."/>
            <person name="Hebrard M."/>
            <person name="Yau S."/>
            <person name="Desgranges E."/>
            <person name="Martin J."/>
            <person name="Schackwitz W."/>
            <person name="Kuo A."/>
            <person name="Salin G."/>
            <person name="Donnadieu C."/>
            <person name="Desdevises Y."/>
            <person name="Sanchez-Ferandin S."/>
            <person name="Moreau H."/>
            <person name="Rivals E."/>
            <person name="Grigoriev I.V."/>
            <person name="Grimsley N."/>
            <person name="Eyre-Walker A."/>
            <person name="Piganeau G."/>
        </authorList>
    </citation>
    <scope>NUCLEOTIDE SEQUENCE [LARGE SCALE GENOMIC DNA]</scope>
    <source>
        <strain evidence="3">RCC 1115</strain>
    </source>
</reference>
<dbReference type="InterPro" id="IPR018392">
    <property type="entry name" value="LysM"/>
</dbReference>